<proteinExistence type="predicted"/>
<evidence type="ECO:0000256" key="2">
    <source>
        <dbReference type="ARBA" id="ARBA00022692"/>
    </source>
</evidence>
<accession>A0A5K7ZT71</accession>
<evidence type="ECO:0000313" key="7">
    <source>
        <dbReference type="Proteomes" id="UP000425960"/>
    </source>
</evidence>
<comment type="subcellular location">
    <subcellularLocation>
        <location evidence="1">Membrane</location>
        <topology evidence="1">Multi-pass membrane protein</topology>
    </subcellularLocation>
</comment>
<feature type="transmembrane region" description="Helical" evidence="5">
    <location>
        <begin position="109"/>
        <end position="130"/>
    </location>
</feature>
<feature type="transmembrane region" description="Helical" evidence="5">
    <location>
        <begin position="49"/>
        <end position="66"/>
    </location>
</feature>
<dbReference type="AlphaFoldDB" id="A0A5K7ZT71"/>
<evidence type="ECO:0000256" key="4">
    <source>
        <dbReference type="ARBA" id="ARBA00023136"/>
    </source>
</evidence>
<evidence type="ECO:0000313" key="6">
    <source>
        <dbReference type="EMBL" id="BBO83398.1"/>
    </source>
</evidence>
<keyword evidence="3 5" id="KW-1133">Transmembrane helix</keyword>
<dbReference type="KEGG" id="dov:DSCO28_39640"/>
<dbReference type="PANTHER" id="PTHR33514:SF13">
    <property type="entry name" value="PROTEIN ABCI12, CHLOROPLASTIC"/>
    <property type="match status" value="1"/>
</dbReference>
<feature type="transmembrane region" description="Helical" evidence="5">
    <location>
        <begin position="137"/>
        <end position="155"/>
    </location>
</feature>
<dbReference type="PANTHER" id="PTHR33514">
    <property type="entry name" value="PROTEIN ABCI12, CHLOROPLASTIC"/>
    <property type="match status" value="1"/>
</dbReference>
<dbReference type="GO" id="GO:0005886">
    <property type="term" value="C:plasma membrane"/>
    <property type="evidence" value="ECO:0007669"/>
    <property type="project" value="UniProtKB-ARBA"/>
</dbReference>
<dbReference type="EMBL" id="AP021876">
    <property type="protein sequence ID" value="BBO83398.1"/>
    <property type="molecule type" value="Genomic_DNA"/>
</dbReference>
<protein>
    <submittedName>
        <fullName evidence="6">Cobalt ABC transporter permease</fullName>
    </submittedName>
</protein>
<gene>
    <name evidence="6" type="ORF">DSCO28_39640</name>
</gene>
<sequence>MHSGSITLFIEGKSRLHSDHPFNKLAYVLLAGVVAYGAPGAWIPDAVLLGLNLVLAGTNGILSAVWKITWRMLLPLALLMIPIHGFLYPGNHTPLVSYHNILFGLEGLVFSGTKLMQLATVFTASLLFVFTTHPADFITALTQAGWPPFMAYLMGSPLLMLPAMRTRIGVIQAAQRARGLDVEGGPLKRIRSLVPLVVPFVLGALIEIEQRAIALEIRGFNASGAKTSLRMVHDSKAQRTVRWLMVLASILLLLSRLAV</sequence>
<dbReference type="Pfam" id="PF02361">
    <property type="entry name" value="CbiQ"/>
    <property type="match status" value="1"/>
</dbReference>
<keyword evidence="2 5" id="KW-0812">Transmembrane</keyword>
<evidence type="ECO:0000256" key="5">
    <source>
        <dbReference type="SAM" id="Phobius"/>
    </source>
</evidence>
<evidence type="ECO:0000256" key="1">
    <source>
        <dbReference type="ARBA" id="ARBA00004141"/>
    </source>
</evidence>
<dbReference type="InterPro" id="IPR003339">
    <property type="entry name" value="ABC/ECF_trnsptr_transmembrane"/>
</dbReference>
<feature type="transmembrane region" description="Helical" evidence="5">
    <location>
        <begin position="25"/>
        <end position="43"/>
    </location>
</feature>
<feature type="transmembrane region" description="Helical" evidence="5">
    <location>
        <begin position="73"/>
        <end position="89"/>
    </location>
</feature>
<evidence type="ECO:0000256" key="3">
    <source>
        <dbReference type="ARBA" id="ARBA00022989"/>
    </source>
</evidence>
<reference evidence="6 7" key="1">
    <citation type="submission" date="2019-11" db="EMBL/GenBank/DDBJ databases">
        <title>Comparative genomics of hydrocarbon-degrading Desulfosarcina strains.</title>
        <authorList>
            <person name="Watanabe M."/>
            <person name="Kojima H."/>
            <person name="Fukui M."/>
        </authorList>
    </citation>
    <scope>NUCLEOTIDE SEQUENCE [LARGE SCALE GENOMIC DNA]</scope>
    <source>
        <strain evidence="6 7">28bB2T</strain>
    </source>
</reference>
<name>A0A5K7ZT71_9BACT</name>
<dbReference type="CDD" id="cd16914">
    <property type="entry name" value="EcfT"/>
    <property type="match status" value="1"/>
</dbReference>
<organism evidence="6 7">
    <name type="scientific">Desulfosarcina ovata subsp. sediminis</name>
    <dbReference type="NCBI Taxonomy" id="885957"/>
    <lineage>
        <taxon>Bacteria</taxon>
        <taxon>Pseudomonadati</taxon>
        <taxon>Thermodesulfobacteriota</taxon>
        <taxon>Desulfobacteria</taxon>
        <taxon>Desulfobacterales</taxon>
        <taxon>Desulfosarcinaceae</taxon>
        <taxon>Desulfosarcina</taxon>
    </lineage>
</organism>
<dbReference type="RefSeq" id="WP_155323620.1">
    <property type="nucleotide sequence ID" value="NZ_AP021876.1"/>
</dbReference>
<keyword evidence="4 5" id="KW-0472">Membrane</keyword>
<dbReference type="Proteomes" id="UP000425960">
    <property type="component" value="Chromosome"/>
</dbReference>